<name>A0A382E4G6_9ZZZZ</name>
<dbReference type="EMBL" id="UINC01042517">
    <property type="protein sequence ID" value="SVB45262.1"/>
    <property type="molecule type" value="Genomic_DNA"/>
</dbReference>
<dbReference type="AlphaFoldDB" id="A0A382E4G6"/>
<gene>
    <name evidence="2" type="ORF">METZ01_LOCUS198116</name>
</gene>
<proteinExistence type="predicted"/>
<keyword evidence="1" id="KW-0472">Membrane</keyword>
<sequence>MSQGNITASPMASGGGLKDLILLCLVFVAVPFWKVSPWLLMAMRICKKGR</sequence>
<protein>
    <submittedName>
        <fullName evidence="2">Uncharacterized protein</fullName>
    </submittedName>
</protein>
<keyword evidence="1" id="KW-1133">Transmembrane helix</keyword>
<evidence type="ECO:0000256" key="1">
    <source>
        <dbReference type="SAM" id="Phobius"/>
    </source>
</evidence>
<reference evidence="2" key="1">
    <citation type="submission" date="2018-05" db="EMBL/GenBank/DDBJ databases">
        <authorList>
            <person name="Lanie J.A."/>
            <person name="Ng W.-L."/>
            <person name="Kazmierczak K.M."/>
            <person name="Andrzejewski T.M."/>
            <person name="Davidsen T.M."/>
            <person name="Wayne K.J."/>
            <person name="Tettelin H."/>
            <person name="Glass J.I."/>
            <person name="Rusch D."/>
            <person name="Podicherti R."/>
            <person name="Tsui H.-C.T."/>
            <person name="Winkler M.E."/>
        </authorList>
    </citation>
    <scope>NUCLEOTIDE SEQUENCE</scope>
</reference>
<feature type="transmembrane region" description="Helical" evidence="1">
    <location>
        <begin position="20"/>
        <end position="40"/>
    </location>
</feature>
<keyword evidence="1" id="KW-0812">Transmembrane</keyword>
<evidence type="ECO:0000313" key="2">
    <source>
        <dbReference type="EMBL" id="SVB45262.1"/>
    </source>
</evidence>
<organism evidence="2">
    <name type="scientific">marine metagenome</name>
    <dbReference type="NCBI Taxonomy" id="408172"/>
    <lineage>
        <taxon>unclassified sequences</taxon>
        <taxon>metagenomes</taxon>
        <taxon>ecological metagenomes</taxon>
    </lineage>
</organism>
<accession>A0A382E4G6</accession>